<dbReference type="EMBL" id="LXQA010603334">
    <property type="protein sequence ID" value="MCI61640.1"/>
    <property type="molecule type" value="Genomic_DNA"/>
</dbReference>
<evidence type="ECO:0000313" key="3">
    <source>
        <dbReference type="Proteomes" id="UP000265520"/>
    </source>
</evidence>
<feature type="compositionally biased region" description="Basic residues" evidence="1">
    <location>
        <begin position="23"/>
        <end position="40"/>
    </location>
</feature>
<feature type="compositionally biased region" description="Basic and acidic residues" evidence="1">
    <location>
        <begin position="50"/>
        <end position="63"/>
    </location>
</feature>
<feature type="region of interest" description="Disordered" evidence="1">
    <location>
        <begin position="1"/>
        <end position="63"/>
    </location>
</feature>
<name>A0A392TNB3_9FABA</name>
<proteinExistence type="predicted"/>
<reference evidence="2 3" key="1">
    <citation type="journal article" date="2018" name="Front. Plant Sci.">
        <title>Red Clover (Trifolium pratense) and Zigzag Clover (T. medium) - A Picture of Genomic Similarities and Differences.</title>
        <authorList>
            <person name="Dluhosova J."/>
            <person name="Istvanek J."/>
            <person name="Nedelnik J."/>
            <person name="Repkova J."/>
        </authorList>
    </citation>
    <scope>NUCLEOTIDE SEQUENCE [LARGE SCALE GENOMIC DNA]</scope>
    <source>
        <strain evidence="3">cv. 10/8</strain>
        <tissue evidence="2">Leaf</tissue>
    </source>
</reference>
<keyword evidence="3" id="KW-1185">Reference proteome</keyword>
<accession>A0A392TNB3</accession>
<feature type="compositionally biased region" description="Polar residues" evidence="1">
    <location>
        <begin position="1"/>
        <end position="16"/>
    </location>
</feature>
<comment type="caution">
    <text evidence="2">The sequence shown here is derived from an EMBL/GenBank/DDBJ whole genome shotgun (WGS) entry which is preliminary data.</text>
</comment>
<protein>
    <submittedName>
        <fullName evidence="2">Uncharacterized protein</fullName>
    </submittedName>
</protein>
<dbReference type="Proteomes" id="UP000265520">
    <property type="component" value="Unassembled WGS sequence"/>
</dbReference>
<evidence type="ECO:0000313" key="2">
    <source>
        <dbReference type="EMBL" id="MCI61640.1"/>
    </source>
</evidence>
<feature type="non-terminal residue" evidence="2">
    <location>
        <position position="1"/>
    </location>
</feature>
<dbReference type="AlphaFoldDB" id="A0A392TNB3"/>
<sequence length="63" mass="7211">GLSASNHRPPSTASSKEPTRTSNTRRRRLWRTHTHHHGQKARTIATVATPEERTKGRTNDQER</sequence>
<organism evidence="2 3">
    <name type="scientific">Trifolium medium</name>
    <dbReference type="NCBI Taxonomy" id="97028"/>
    <lineage>
        <taxon>Eukaryota</taxon>
        <taxon>Viridiplantae</taxon>
        <taxon>Streptophyta</taxon>
        <taxon>Embryophyta</taxon>
        <taxon>Tracheophyta</taxon>
        <taxon>Spermatophyta</taxon>
        <taxon>Magnoliopsida</taxon>
        <taxon>eudicotyledons</taxon>
        <taxon>Gunneridae</taxon>
        <taxon>Pentapetalae</taxon>
        <taxon>rosids</taxon>
        <taxon>fabids</taxon>
        <taxon>Fabales</taxon>
        <taxon>Fabaceae</taxon>
        <taxon>Papilionoideae</taxon>
        <taxon>50 kb inversion clade</taxon>
        <taxon>NPAAA clade</taxon>
        <taxon>Hologalegina</taxon>
        <taxon>IRL clade</taxon>
        <taxon>Trifolieae</taxon>
        <taxon>Trifolium</taxon>
    </lineage>
</organism>
<evidence type="ECO:0000256" key="1">
    <source>
        <dbReference type="SAM" id="MobiDB-lite"/>
    </source>
</evidence>